<protein>
    <submittedName>
        <fullName evidence="1">Uncharacterized protein</fullName>
    </submittedName>
</protein>
<dbReference type="GeneID" id="89939136"/>
<proteinExistence type="predicted"/>
<accession>A0AAN6TFQ3</accession>
<reference evidence="1" key="2">
    <citation type="submission" date="2023-05" db="EMBL/GenBank/DDBJ databases">
        <authorList>
            <consortium name="Lawrence Berkeley National Laboratory"/>
            <person name="Steindorff A."/>
            <person name="Hensen N."/>
            <person name="Bonometti L."/>
            <person name="Westerberg I."/>
            <person name="Brannstrom I.O."/>
            <person name="Guillou S."/>
            <person name="Cros-Aarteil S."/>
            <person name="Calhoun S."/>
            <person name="Haridas S."/>
            <person name="Kuo A."/>
            <person name="Mondo S."/>
            <person name="Pangilinan J."/>
            <person name="Riley R."/>
            <person name="Labutti K."/>
            <person name="Andreopoulos B."/>
            <person name="Lipzen A."/>
            <person name="Chen C."/>
            <person name="Yanf M."/>
            <person name="Daum C."/>
            <person name="Ng V."/>
            <person name="Clum A."/>
            <person name="Ohm R."/>
            <person name="Martin F."/>
            <person name="Silar P."/>
            <person name="Natvig D."/>
            <person name="Lalanne C."/>
            <person name="Gautier V."/>
            <person name="Ament-Velasquez S.L."/>
            <person name="Kruys A."/>
            <person name="Hutchinson M.I."/>
            <person name="Powell A.J."/>
            <person name="Barry K."/>
            <person name="Miller A.N."/>
            <person name="Grigoriev I.V."/>
            <person name="Debuchy R."/>
            <person name="Gladieux P."/>
            <person name="Thoren M.H."/>
            <person name="Johannesson H."/>
        </authorList>
    </citation>
    <scope>NUCLEOTIDE SEQUENCE</scope>
    <source>
        <strain evidence="1">CBS 508.74</strain>
    </source>
</reference>
<dbReference type="Proteomes" id="UP001302812">
    <property type="component" value="Unassembled WGS sequence"/>
</dbReference>
<comment type="caution">
    <text evidence="1">The sequence shown here is derived from an EMBL/GenBank/DDBJ whole genome shotgun (WGS) entry which is preliminary data.</text>
</comment>
<evidence type="ECO:0000313" key="2">
    <source>
        <dbReference type="Proteomes" id="UP001302812"/>
    </source>
</evidence>
<gene>
    <name evidence="1" type="ORF">N656DRAFT_778447</name>
</gene>
<organism evidence="1 2">
    <name type="scientific">Canariomyces notabilis</name>
    <dbReference type="NCBI Taxonomy" id="2074819"/>
    <lineage>
        <taxon>Eukaryota</taxon>
        <taxon>Fungi</taxon>
        <taxon>Dikarya</taxon>
        <taxon>Ascomycota</taxon>
        <taxon>Pezizomycotina</taxon>
        <taxon>Sordariomycetes</taxon>
        <taxon>Sordariomycetidae</taxon>
        <taxon>Sordariales</taxon>
        <taxon>Chaetomiaceae</taxon>
        <taxon>Canariomyces</taxon>
    </lineage>
</organism>
<sequence length="51" mass="5860">MHQVFDLTNANRYYSHLLDKIQAIGKASLLKERDMLNGKPLPAPIKRRLLA</sequence>
<dbReference type="AlphaFoldDB" id="A0AAN6TFQ3"/>
<dbReference type="RefSeq" id="XP_064671209.1">
    <property type="nucleotide sequence ID" value="XM_064815011.1"/>
</dbReference>
<reference evidence="1" key="1">
    <citation type="journal article" date="2023" name="Mol. Phylogenet. Evol.">
        <title>Genome-scale phylogeny and comparative genomics of the fungal order Sordariales.</title>
        <authorList>
            <person name="Hensen N."/>
            <person name="Bonometti L."/>
            <person name="Westerberg I."/>
            <person name="Brannstrom I.O."/>
            <person name="Guillou S."/>
            <person name="Cros-Aarteil S."/>
            <person name="Calhoun S."/>
            <person name="Haridas S."/>
            <person name="Kuo A."/>
            <person name="Mondo S."/>
            <person name="Pangilinan J."/>
            <person name="Riley R."/>
            <person name="LaButti K."/>
            <person name="Andreopoulos B."/>
            <person name="Lipzen A."/>
            <person name="Chen C."/>
            <person name="Yan M."/>
            <person name="Daum C."/>
            <person name="Ng V."/>
            <person name="Clum A."/>
            <person name="Steindorff A."/>
            <person name="Ohm R.A."/>
            <person name="Martin F."/>
            <person name="Silar P."/>
            <person name="Natvig D.O."/>
            <person name="Lalanne C."/>
            <person name="Gautier V."/>
            <person name="Ament-Velasquez S.L."/>
            <person name="Kruys A."/>
            <person name="Hutchinson M.I."/>
            <person name="Powell A.J."/>
            <person name="Barry K."/>
            <person name="Miller A.N."/>
            <person name="Grigoriev I.V."/>
            <person name="Debuchy R."/>
            <person name="Gladieux P."/>
            <person name="Hiltunen Thoren M."/>
            <person name="Johannesson H."/>
        </authorList>
    </citation>
    <scope>NUCLEOTIDE SEQUENCE</scope>
    <source>
        <strain evidence="1">CBS 508.74</strain>
    </source>
</reference>
<name>A0AAN6TFQ3_9PEZI</name>
<evidence type="ECO:0000313" key="1">
    <source>
        <dbReference type="EMBL" id="KAK4113639.1"/>
    </source>
</evidence>
<keyword evidence="2" id="KW-1185">Reference proteome</keyword>
<dbReference type="EMBL" id="MU853339">
    <property type="protein sequence ID" value="KAK4113639.1"/>
    <property type="molecule type" value="Genomic_DNA"/>
</dbReference>